<feature type="domain" description="Fanconi anemia complex subunit FancL WD-repeat containing" evidence="1">
    <location>
        <begin position="2"/>
        <end position="83"/>
    </location>
</feature>
<dbReference type="InterPro" id="IPR043003">
    <property type="entry name" value="FANCL_d3_sf"/>
</dbReference>
<name>A0A068SGD2_9FUNG</name>
<proteinExistence type="predicted"/>
<accession>A0A068SGD2</accession>
<dbReference type="SMART" id="SM01197">
    <property type="entry name" value="FANCL_C"/>
    <property type="match status" value="1"/>
</dbReference>
<dbReference type="PANTHER" id="PTHR13206:SF0">
    <property type="entry name" value="E3 UBIQUITIN-PROTEIN LIGASE FANCL"/>
    <property type="match status" value="1"/>
</dbReference>
<dbReference type="InterPro" id="IPR019162">
    <property type="entry name" value="FancL_WD-rpt_cont_dom"/>
</dbReference>
<dbReference type="GO" id="GO:0061630">
    <property type="term" value="F:ubiquitin protein ligase activity"/>
    <property type="evidence" value="ECO:0007669"/>
    <property type="project" value="TreeGrafter"/>
</dbReference>
<dbReference type="OrthoDB" id="10263265at2759"/>
<dbReference type="GO" id="GO:0043240">
    <property type="term" value="C:Fanconi anaemia nuclear complex"/>
    <property type="evidence" value="ECO:0007669"/>
    <property type="project" value="InterPro"/>
</dbReference>
<dbReference type="Pfam" id="PF09765">
    <property type="entry name" value="FANCL_d1"/>
    <property type="match status" value="1"/>
</dbReference>
<dbReference type="Pfam" id="PF11793">
    <property type="entry name" value="FANCL_C"/>
    <property type="match status" value="1"/>
</dbReference>
<feature type="domain" description="FANCL UBC-like" evidence="3">
    <location>
        <begin position="184"/>
        <end position="274"/>
    </location>
</feature>
<comment type="caution">
    <text evidence="4">The sequence shown here is derived from an EMBL/GenBank/DDBJ whole genome shotgun (WGS) entry which is preliminary data.</text>
</comment>
<dbReference type="CDD" id="cd16490">
    <property type="entry name" value="RING-CH-C4HC3_FANCL"/>
    <property type="match status" value="1"/>
</dbReference>
<dbReference type="GO" id="GO:0036297">
    <property type="term" value="P:interstrand cross-link repair"/>
    <property type="evidence" value="ECO:0007669"/>
    <property type="project" value="InterPro"/>
</dbReference>
<dbReference type="InterPro" id="IPR026850">
    <property type="entry name" value="FANCL_C"/>
</dbReference>
<dbReference type="AlphaFoldDB" id="A0A068SGD2"/>
<dbReference type="VEuPathDB" id="FungiDB:LCOR_11121.1"/>
<dbReference type="SUPFAM" id="SSF57850">
    <property type="entry name" value="RING/U-box"/>
    <property type="match status" value="1"/>
</dbReference>
<dbReference type="Gene3D" id="3.30.40.10">
    <property type="entry name" value="Zinc/RING finger domain, C3HC4 (zinc finger)"/>
    <property type="match status" value="1"/>
</dbReference>
<dbReference type="Proteomes" id="UP000027586">
    <property type="component" value="Unassembled WGS sequence"/>
</dbReference>
<protein>
    <submittedName>
        <fullName evidence="4">E3 ubiquitin-protein ligase fancl-like</fullName>
    </submittedName>
</protein>
<dbReference type="InterPro" id="IPR013083">
    <property type="entry name" value="Znf_RING/FYVE/PHD"/>
</dbReference>
<evidence type="ECO:0000313" key="5">
    <source>
        <dbReference type="Proteomes" id="UP000027586"/>
    </source>
</evidence>
<evidence type="ECO:0000259" key="1">
    <source>
        <dbReference type="Pfam" id="PF09765"/>
    </source>
</evidence>
<evidence type="ECO:0000259" key="3">
    <source>
        <dbReference type="Pfam" id="PF18891"/>
    </source>
</evidence>
<dbReference type="PANTHER" id="PTHR13206">
    <property type="entry name" value="UBIQUITIN LIGASE PROTEIN PHF9 FANCONI ANEMIA GROUP L PROTEIN"/>
    <property type="match status" value="1"/>
</dbReference>
<dbReference type="CDD" id="cd23786">
    <property type="entry name" value="ELF_FANCL"/>
    <property type="match status" value="1"/>
</dbReference>
<dbReference type="CDD" id="cd23832">
    <property type="entry name" value="DRWD-C_FANCL"/>
    <property type="match status" value="1"/>
</dbReference>
<feature type="domain" description="FANCL C-terminal" evidence="2">
    <location>
        <begin position="293"/>
        <end position="363"/>
    </location>
</feature>
<dbReference type="InterPro" id="IPR016135">
    <property type="entry name" value="UBQ-conjugating_enzyme/RWD"/>
</dbReference>
<dbReference type="InterPro" id="IPR026848">
    <property type="entry name" value="Fancl"/>
</dbReference>
<reference evidence="4" key="1">
    <citation type="submission" date="2013-08" db="EMBL/GenBank/DDBJ databases">
        <title>Gene expansion shapes genome architecture in the human pathogen Lichtheimia corymbifera: an evolutionary genomics analysis in the ancient terrestrial Mucorales (Mucoromycotina).</title>
        <authorList>
            <person name="Schwartze V.U."/>
            <person name="Winter S."/>
            <person name="Shelest E."/>
            <person name="Marcet-Houben M."/>
            <person name="Horn F."/>
            <person name="Wehner S."/>
            <person name="Hoffmann K."/>
            <person name="Riege K."/>
            <person name="Sammeth M."/>
            <person name="Nowrousian M."/>
            <person name="Valiante V."/>
            <person name="Linde J."/>
            <person name="Jacobsen I.D."/>
            <person name="Marz M."/>
            <person name="Brakhage A.A."/>
            <person name="Gabaldon T."/>
            <person name="Bocker S."/>
            <person name="Voigt K."/>
        </authorList>
    </citation>
    <scope>NUCLEOTIDE SEQUENCE [LARGE SCALE GENOMIC DNA]</scope>
    <source>
        <strain evidence="4">FSU 9682</strain>
    </source>
</reference>
<organism evidence="4 5">
    <name type="scientific">Lichtheimia corymbifera JMRC:FSU:9682</name>
    <dbReference type="NCBI Taxonomy" id="1263082"/>
    <lineage>
        <taxon>Eukaryota</taxon>
        <taxon>Fungi</taxon>
        <taxon>Fungi incertae sedis</taxon>
        <taxon>Mucoromycota</taxon>
        <taxon>Mucoromycotina</taxon>
        <taxon>Mucoromycetes</taxon>
        <taxon>Mucorales</taxon>
        <taxon>Lichtheimiaceae</taxon>
        <taxon>Lichtheimia</taxon>
    </lineage>
</organism>
<dbReference type="GO" id="GO:0006513">
    <property type="term" value="P:protein monoubiquitination"/>
    <property type="evidence" value="ECO:0007669"/>
    <property type="project" value="TreeGrafter"/>
</dbReference>
<dbReference type="Gene3D" id="3.10.110.10">
    <property type="entry name" value="Ubiquitin Conjugating Enzyme"/>
    <property type="match status" value="1"/>
</dbReference>
<dbReference type="InterPro" id="IPR044037">
    <property type="entry name" value="FANCL_d3"/>
</dbReference>
<keyword evidence="5" id="KW-1185">Reference proteome</keyword>
<dbReference type="STRING" id="1263082.A0A068SGD2"/>
<sequence length="366" mass="42244">MEYPLFTPLDAEGKSFRGFLPVHNKEYLIQVQFLNDNDVPLIYGEPEIQRLLQRCDTEQVKRRLAQCGDINPLLAELKEMLEQETTSDEDMMDISFSRRYKAIMTELINIGFDKVQDFSNERVAFSLTDSMQQRRHTVYASIPANYPLTTPKITAQLPITSISTTTLTNAVEQCYRIIERYQPLFSCLDELDQHTRILDPENPSYGDVWRRVALINHCSLHIELHPDRPQEQPKMIRFFGNEKSTKILRDMWQQGSQWDPSATPLQNIKSIFGDKLVLKSGQGHTSMDNAAADIECGICYIYKLHHETHGDQNPDVVCINDQCNRGFHPSCLYEWLRSNPTTTRSFNVLFGNCPYCNEKITIKAIL</sequence>
<dbReference type="Gene3D" id="3.10.110.20">
    <property type="entry name" value="RWD domain-like"/>
    <property type="match status" value="1"/>
</dbReference>
<dbReference type="Pfam" id="PF18891">
    <property type="entry name" value="FANCL_d3"/>
    <property type="match status" value="1"/>
</dbReference>
<dbReference type="EMBL" id="CBTN010000089">
    <property type="protein sequence ID" value="CDH60336.1"/>
    <property type="molecule type" value="Genomic_DNA"/>
</dbReference>
<evidence type="ECO:0000259" key="2">
    <source>
        <dbReference type="Pfam" id="PF11793"/>
    </source>
</evidence>
<evidence type="ECO:0000313" key="4">
    <source>
        <dbReference type="EMBL" id="CDH60336.1"/>
    </source>
</evidence>
<gene>
    <name evidence="4" type="ORF">LCOR_11121.1</name>
</gene>